<dbReference type="Pfam" id="PF00561">
    <property type="entry name" value="Abhydrolase_1"/>
    <property type="match status" value="1"/>
</dbReference>
<keyword evidence="8" id="KW-1185">Reference proteome</keyword>
<name>A0A0M3Q9H0_9CORY</name>
<keyword evidence="2 4" id="KW-0732">Signal</keyword>
<feature type="signal peptide" evidence="4">
    <location>
        <begin position="1"/>
        <end position="26"/>
    </location>
</feature>
<sequence length="528" mass="55956">MTRRTVRTTLVAVATVAAVLTPISHSAPHATAQQAITWEQCPPQVDISTAQCGRIDVPMHYSDPALGEISVGFVKVPARGDKQGTIFGNAGGPGGDAYSFFGAASMNWPEAMYNEFDLVAVQPRGMVGSTPVNCNNIAPGYDTLSIMTREGAFVKDSCEIGTPGYTSSLTTDNTANDWERVRQALGEEKISILGLSYGTYLGSVYASRYPQHTDRVVLDSAMSPSLAWNGVMAAQEHGYKNSLNDFFTWVAENNDTYGLGATPLAVYQNWSNKIVAETGTNPTVAPPPAQVGDIPPAFAWTGQAGADVMTATNPTSVQLQGLATQLLNPGSNQSLSPLLNVTRAYIPQPSTWPMLAGAISGQTPIPDVTDTGDDPYVIESVNASVNMQRMVMCNENTVAPDPVAMARMAWTSMVTGDVFDIYSVKFSSGQACAGITPTSGRQPTDGSQLAVQPLLLQGTSDPQTPYWTHNELADAMNAHVVTVNGPGHGQSIGGTNQAINDIVVDYLRTGHTYATWVEGNTPTPITAG</sequence>
<gene>
    <name evidence="7" type="ORF">CDES_05765</name>
</gene>
<evidence type="ECO:0000313" key="8">
    <source>
        <dbReference type="Proteomes" id="UP000068067"/>
    </source>
</evidence>
<feature type="chain" id="PRO_5038432572" evidence="4">
    <location>
        <begin position="27"/>
        <end position="528"/>
    </location>
</feature>
<dbReference type="PANTHER" id="PTHR43248">
    <property type="entry name" value="2-SUCCINYL-6-HYDROXY-2,4-CYCLOHEXADIENE-1-CARBOXYLATE SYNTHASE"/>
    <property type="match status" value="1"/>
</dbReference>
<evidence type="ECO:0000256" key="2">
    <source>
        <dbReference type="ARBA" id="ARBA00022729"/>
    </source>
</evidence>
<dbReference type="KEGG" id="cdx:CDES_05765"/>
<evidence type="ECO:0000256" key="1">
    <source>
        <dbReference type="ARBA" id="ARBA00010088"/>
    </source>
</evidence>
<reference evidence="7 8" key="1">
    <citation type="submission" date="2014-08" db="EMBL/GenBank/DDBJ databases">
        <title>Complete genome sequence of Corynebacterium deserti GIMN1.010 (=DSM 45689), isolated from desert sand in western China.</title>
        <authorList>
            <person name="Ruckert C."/>
            <person name="Albersmeier A."/>
            <person name="Kalinowski J."/>
        </authorList>
    </citation>
    <scope>NUCLEOTIDE SEQUENCE [LARGE SCALE GENOMIC DNA]</scope>
    <source>
        <strain evidence="7 8">GIMN1.010</strain>
    </source>
</reference>
<dbReference type="AlphaFoldDB" id="A0A0M3Q9H0"/>
<dbReference type="PATRIC" id="fig|931089.4.peg.1170"/>
<dbReference type="SUPFAM" id="SSF53474">
    <property type="entry name" value="alpha/beta-Hydrolases"/>
    <property type="match status" value="1"/>
</dbReference>
<dbReference type="RefSeq" id="WP_331456945.1">
    <property type="nucleotide sequence ID" value="NZ_CP009220.1"/>
</dbReference>
<proteinExistence type="inferred from homology"/>
<comment type="similarity">
    <text evidence="1">Belongs to the peptidase S33 family.</text>
</comment>
<dbReference type="STRING" id="931089.CDES_05765"/>
<protein>
    <submittedName>
        <fullName evidence="7">Hydrolase</fullName>
    </submittedName>
</protein>
<keyword evidence="3 7" id="KW-0378">Hydrolase</keyword>
<accession>A0A0M3Q9H0</accession>
<evidence type="ECO:0000256" key="3">
    <source>
        <dbReference type="ARBA" id="ARBA00022801"/>
    </source>
</evidence>
<feature type="domain" description="Peptidase S33 tripeptidyl aminopeptidase-like C-terminal" evidence="6">
    <location>
        <begin position="426"/>
        <end position="512"/>
    </location>
</feature>
<dbReference type="GO" id="GO:0016787">
    <property type="term" value="F:hydrolase activity"/>
    <property type="evidence" value="ECO:0007669"/>
    <property type="project" value="UniProtKB-KW"/>
</dbReference>
<evidence type="ECO:0000259" key="6">
    <source>
        <dbReference type="Pfam" id="PF08386"/>
    </source>
</evidence>
<dbReference type="InterPro" id="IPR000073">
    <property type="entry name" value="AB_hydrolase_1"/>
</dbReference>
<feature type="domain" description="AB hydrolase-1" evidence="5">
    <location>
        <begin position="101"/>
        <end position="271"/>
    </location>
</feature>
<dbReference type="Proteomes" id="UP000068067">
    <property type="component" value="Chromosome"/>
</dbReference>
<dbReference type="Pfam" id="PF08386">
    <property type="entry name" value="Abhydrolase_4"/>
    <property type="match status" value="1"/>
</dbReference>
<dbReference type="InterPro" id="IPR051601">
    <property type="entry name" value="Serine_prot/Carboxylest_S33"/>
</dbReference>
<organism evidence="7 8">
    <name type="scientific">Corynebacterium deserti GIMN1.010</name>
    <dbReference type="NCBI Taxonomy" id="931089"/>
    <lineage>
        <taxon>Bacteria</taxon>
        <taxon>Bacillati</taxon>
        <taxon>Actinomycetota</taxon>
        <taxon>Actinomycetes</taxon>
        <taxon>Mycobacteriales</taxon>
        <taxon>Corynebacteriaceae</taxon>
        <taxon>Corynebacterium</taxon>
    </lineage>
</organism>
<evidence type="ECO:0000313" key="7">
    <source>
        <dbReference type="EMBL" id="ALC05583.1"/>
    </source>
</evidence>
<dbReference type="InterPro" id="IPR013595">
    <property type="entry name" value="Pept_S33_TAP-like_C"/>
</dbReference>
<evidence type="ECO:0000259" key="5">
    <source>
        <dbReference type="Pfam" id="PF00561"/>
    </source>
</evidence>
<dbReference type="InterPro" id="IPR029058">
    <property type="entry name" value="AB_hydrolase_fold"/>
</dbReference>
<dbReference type="EMBL" id="CP009220">
    <property type="protein sequence ID" value="ALC05583.1"/>
    <property type="molecule type" value="Genomic_DNA"/>
</dbReference>
<evidence type="ECO:0000256" key="4">
    <source>
        <dbReference type="SAM" id="SignalP"/>
    </source>
</evidence>
<dbReference type="PANTHER" id="PTHR43248:SF29">
    <property type="entry name" value="TRIPEPTIDYL AMINOPEPTIDASE"/>
    <property type="match status" value="1"/>
</dbReference>
<dbReference type="Gene3D" id="3.40.50.1820">
    <property type="entry name" value="alpha/beta hydrolase"/>
    <property type="match status" value="1"/>
</dbReference>